<dbReference type="Pfam" id="PF00534">
    <property type="entry name" value="Glycos_transf_1"/>
    <property type="match status" value="1"/>
</dbReference>
<reference evidence="2 3" key="1">
    <citation type="submission" date="2018-08" db="EMBL/GenBank/DDBJ databases">
        <title>A genome reference for cultivated species of the human gut microbiota.</title>
        <authorList>
            <person name="Zou Y."/>
            <person name="Xue W."/>
            <person name="Luo G."/>
        </authorList>
    </citation>
    <scope>NUCLEOTIDE SEQUENCE [LARGE SCALE GENOMIC DNA]</scope>
    <source>
        <strain evidence="2 3">OF03-9BH</strain>
    </source>
</reference>
<organism evidence="2 3">
    <name type="scientific">Bacteroides stercorirosoris</name>
    <dbReference type="NCBI Taxonomy" id="871324"/>
    <lineage>
        <taxon>Bacteria</taxon>
        <taxon>Pseudomonadati</taxon>
        <taxon>Bacteroidota</taxon>
        <taxon>Bacteroidia</taxon>
        <taxon>Bacteroidales</taxon>
        <taxon>Bacteroidaceae</taxon>
        <taxon>Bacteroides</taxon>
    </lineage>
</organism>
<dbReference type="PANTHER" id="PTHR12526">
    <property type="entry name" value="GLYCOSYLTRANSFERASE"/>
    <property type="match status" value="1"/>
</dbReference>
<evidence type="ECO:0000313" key="3">
    <source>
        <dbReference type="Proteomes" id="UP000286075"/>
    </source>
</evidence>
<dbReference type="AlphaFoldDB" id="A0A413HA50"/>
<dbReference type="PANTHER" id="PTHR12526:SF630">
    <property type="entry name" value="GLYCOSYLTRANSFERASE"/>
    <property type="match status" value="1"/>
</dbReference>
<proteinExistence type="predicted"/>
<dbReference type="GO" id="GO:0016757">
    <property type="term" value="F:glycosyltransferase activity"/>
    <property type="evidence" value="ECO:0007669"/>
    <property type="project" value="InterPro"/>
</dbReference>
<comment type="caution">
    <text evidence="2">The sequence shown here is derived from an EMBL/GenBank/DDBJ whole genome shotgun (WGS) entry which is preliminary data.</text>
</comment>
<feature type="domain" description="Glycosyl transferase family 1" evidence="1">
    <location>
        <begin position="208"/>
        <end position="360"/>
    </location>
</feature>
<dbReference type="SUPFAM" id="SSF53756">
    <property type="entry name" value="UDP-Glycosyltransferase/glycogen phosphorylase"/>
    <property type="match status" value="1"/>
</dbReference>
<dbReference type="InterPro" id="IPR001296">
    <property type="entry name" value="Glyco_trans_1"/>
</dbReference>
<name>A0A413HA50_9BACE</name>
<dbReference type="Proteomes" id="UP000286075">
    <property type="component" value="Unassembled WGS sequence"/>
</dbReference>
<dbReference type="OrthoDB" id="798298at2"/>
<protein>
    <submittedName>
        <fullName evidence="2">Glycosyltransferase</fullName>
    </submittedName>
</protein>
<dbReference type="Gene3D" id="3.40.50.2000">
    <property type="entry name" value="Glycogen Phosphorylase B"/>
    <property type="match status" value="2"/>
</dbReference>
<sequence length="379" mass="43317">MNMKNVLFIIGGLHGGGAEKALVELLANFDYERYHVTLCVVYYSGIYMSQIPEPVEVIYLYGEKRGYLRDSLKRKSFRYFLKKGSTTLLRWRILYKIREKKFDAIISYIEGNALLFHNLIRHRAKKNITWVHCDLYNYHWTTNFFKLPGYEKSCYMNMDEIVFVSRNAMGAFDKLYDIDIPKHCIYNIVDVEKIRRLVSQKEVLHSVFTIIAIGSLIDVKGFDRLVRVAKMFKDNGYTLSFQILGIGDNKDSLLALCDSLGVSDCVSFLGFQNPPYPYLAAADVLVSTSVSEGLPFVICEALALGIPVVATRTAGSVELLDDGKYGVLTGHDDVSIYEGLKTLVDNQQLHDDFKLKAKERSKIFDVKQTMQKVYHLIEN</sequence>
<dbReference type="CDD" id="cd03811">
    <property type="entry name" value="GT4_GT28_WabH-like"/>
    <property type="match status" value="1"/>
</dbReference>
<evidence type="ECO:0000313" key="2">
    <source>
        <dbReference type="EMBL" id="RGX80564.1"/>
    </source>
</evidence>
<dbReference type="EMBL" id="QSCF01000003">
    <property type="protein sequence ID" value="RGX80564.1"/>
    <property type="molecule type" value="Genomic_DNA"/>
</dbReference>
<accession>A0A413HA50</accession>
<keyword evidence="2" id="KW-0808">Transferase</keyword>
<gene>
    <name evidence="2" type="ORF">DXA68_03060</name>
</gene>
<evidence type="ECO:0000259" key="1">
    <source>
        <dbReference type="Pfam" id="PF00534"/>
    </source>
</evidence>